<feature type="region of interest" description="Disordered" evidence="1">
    <location>
        <begin position="27"/>
        <end position="94"/>
    </location>
</feature>
<protein>
    <submittedName>
        <fullName evidence="2">Uncharacterized protein</fullName>
    </submittedName>
</protein>
<evidence type="ECO:0000313" key="3">
    <source>
        <dbReference type="Proteomes" id="UP000676336"/>
    </source>
</evidence>
<dbReference type="EMBL" id="CAJOBI010000509">
    <property type="protein sequence ID" value="CAF3828092.1"/>
    <property type="molecule type" value="Genomic_DNA"/>
</dbReference>
<feature type="region of interest" description="Disordered" evidence="1">
    <location>
        <begin position="279"/>
        <end position="324"/>
    </location>
</feature>
<dbReference type="AlphaFoldDB" id="A0A8S2JW45"/>
<organism evidence="2 3">
    <name type="scientific">Rotaria magnacalcarata</name>
    <dbReference type="NCBI Taxonomy" id="392030"/>
    <lineage>
        <taxon>Eukaryota</taxon>
        <taxon>Metazoa</taxon>
        <taxon>Spiralia</taxon>
        <taxon>Gnathifera</taxon>
        <taxon>Rotifera</taxon>
        <taxon>Eurotatoria</taxon>
        <taxon>Bdelloidea</taxon>
        <taxon>Philodinida</taxon>
        <taxon>Philodinidae</taxon>
        <taxon>Rotaria</taxon>
    </lineage>
</organism>
<proteinExistence type="predicted"/>
<gene>
    <name evidence="2" type="ORF">SMN809_LOCUS2695</name>
</gene>
<comment type="caution">
    <text evidence="2">The sequence shown here is derived from an EMBL/GenBank/DDBJ whole genome shotgun (WGS) entry which is preliminary data.</text>
</comment>
<name>A0A8S2JW45_9BILA</name>
<feature type="compositionally biased region" description="Polar residues" evidence="1">
    <location>
        <begin position="279"/>
        <end position="290"/>
    </location>
</feature>
<dbReference type="Proteomes" id="UP000676336">
    <property type="component" value="Unassembled WGS sequence"/>
</dbReference>
<feature type="compositionally biased region" description="Low complexity" evidence="1">
    <location>
        <begin position="69"/>
        <end position="87"/>
    </location>
</feature>
<sequence length="324" mass="36916">MNSLDLLKPFKLSYKNQIVFLKEREKLFSSQSNPEQTSLSSSPTETSRLVIDEAPEDVTEDVTENESPDTVLESSTTTTTLSDNSVNEKPLPNPYILPNLPDPVLSAMQSKQMEKYPSRMQYTTIVNGILNYLGIDNDEKTAKLASPQPSILIDDENIKVYVDWSYVCSCTSIDQSIAVLVGLYFLLNLKLDPHRTAIRFLYVYLMVDKGQQSNVIRRFCKEYNIQLPDKPVLKINYRQGIKSSNSVLDNDKTDHDDVLTVLQEENNNEQLPDNTQLTQCESVSSNQQSPAKRKIDEMNNLEPMSNENNPPCKRRGRPTRRKRS</sequence>
<evidence type="ECO:0000256" key="1">
    <source>
        <dbReference type="SAM" id="MobiDB-lite"/>
    </source>
</evidence>
<feature type="compositionally biased region" description="Polar residues" evidence="1">
    <location>
        <begin position="28"/>
        <end position="47"/>
    </location>
</feature>
<feature type="compositionally biased region" description="Acidic residues" evidence="1">
    <location>
        <begin position="53"/>
        <end position="67"/>
    </location>
</feature>
<evidence type="ECO:0000313" key="2">
    <source>
        <dbReference type="EMBL" id="CAF3828092.1"/>
    </source>
</evidence>
<accession>A0A8S2JW45</accession>
<reference evidence="2" key="1">
    <citation type="submission" date="2021-02" db="EMBL/GenBank/DDBJ databases">
        <authorList>
            <person name="Nowell W R."/>
        </authorList>
    </citation>
    <scope>NUCLEOTIDE SEQUENCE</scope>
</reference>
<feature type="compositionally biased region" description="Basic residues" evidence="1">
    <location>
        <begin position="312"/>
        <end position="324"/>
    </location>
</feature>